<dbReference type="SUPFAM" id="SSF52343">
    <property type="entry name" value="Ferredoxin reductase-like, C-terminal NADP-linked domain"/>
    <property type="match status" value="1"/>
</dbReference>
<evidence type="ECO:0000256" key="10">
    <source>
        <dbReference type="ARBA" id="ARBA00022857"/>
    </source>
</evidence>
<dbReference type="InterPro" id="IPR013623">
    <property type="entry name" value="NADPH_Ox"/>
</dbReference>
<dbReference type="EMBL" id="JABFUD020000003">
    <property type="protein sequence ID" value="KAI5081699.1"/>
    <property type="molecule type" value="Genomic_DNA"/>
</dbReference>
<dbReference type="FunFam" id="3.40.50.80:FF:000007">
    <property type="entry name" value="Respiratory burst oxidase protein A"/>
    <property type="match status" value="1"/>
</dbReference>
<evidence type="ECO:0000256" key="9">
    <source>
        <dbReference type="ARBA" id="ARBA00022837"/>
    </source>
</evidence>
<dbReference type="SFLD" id="SFLDG01169">
    <property type="entry name" value="NADPH_oxidase_subgroup_(NOX)"/>
    <property type="match status" value="1"/>
</dbReference>
<keyword evidence="11 15" id="KW-1133">Transmembrane helix</keyword>
<keyword evidence="19" id="KW-1185">Reference proteome</keyword>
<evidence type="ECO:0000256" key="8">
    <source>
        <dbReference type="ARBA" id="ARBA00022827"/>
    </source>
</evidence>
<evidence type="ECO:0000256" key="13">
    <source>
        <dbReference type="ARBA" id="ARBA00023136"/>
    </source>
</evidence>
<keyword evidence="12" id="KW-0560">Oxidoreductase</keyword>
<dbReference type="GO" id="GO:0004601">
    <property type="term" value="F:peroxidase activity"/>
    <property type="evidence" value="ECO:0007669"/>
    <property type="project" value="UniProtKB-KW"/>
</dbReference>
<evidence type="ECO:0000256" key="1">
    <source>
        <dbReference type="ARBA" id="ARBA00004141"/>
    </source>
</evidence>
<proteinExistence type="inferred from homology"/>
<dbReference type="CDD" id="cd00051">
    <property type="entry name" value="EFh"/>
    <property type="match status" value="1"/>
</dbReference>
<comment type="similarity">
    <text evidence="2">Belongs to the RBOH (TC 5.B.1.3) family.</text>
</comment>
<keyword evidence="5" id="KW-0285">Flavoprotein</keyword>
<dbReference type="PROSITE" id="PS00018">
    <property type="entry name" value="EF_HAND_1"/>
    <property type="match status" value="1"/>
</dbReference>
<keyword evidence="13 15" id="KW-0472">Membrane</keyword>
<reference evidence="18" key="1">
    <citation type="submission" date="2021-01" db="EMBL/GenBank/DDBJ databases">
        <title>Adiantum capillus-veneris genome.</title>
        <authorList>
            <person name="Fang Y."/>
            <person name="Liao Q."/>
        </authorList>
    </citation>
    <scope>NUCLEOTIDE SEQUENCE</scope>
    <source>
        <strain evidence="18">H3</strain>
        <tissue evidence="18">Leaf</tissue>
    </source>
</reference>
<dbReference type="InterPro" id="IPR018247">
    <property type="entry name" value="EF_Hand_1_Ca_BS"/>
</dbReference>
<feature type="transmembrane region" description="Helical" evidence="15">
    <location>
        <begin position="559"/>
        <end position="589"/>
    </location>
</feature>
<dbReference type="InterPro" id="IPR002048">
    <property type="entry name" value="EF_hand_dom"/>
</dbReference>
<dbReference type="InterPro" id="IPR050369">
    <property type="entry name" value="RBOH/FRE"/>
</dbReference>
<dbReference type="Pfam" id="PF08414">
    <property type="entry name" value="NADPH_Ox"/>
    <property type="match status" value="1"/>
</dbReference>
<dbReference type="PANTHER" id="PTHR11972">
    <property type="entry name" value="NADPH OXIDASE"/>
    <property type="match status" value="1"/>
</dbReference>
<dbReference type="PANTHER" id="PTHR11972:SF153">
    <property type="entry name" value="SUPEROXIDE-GENERATING NADPH OXIDASE HEAVY CHAIN SUBUNIT A"/>
    <property type="match status" value="1"/>
</dbReference>
<evidence type="ECO:0000256" key="12">
    <source>
        <dbReference type="ARBA" id="ARBA00023002"/>
    </source>
</evidence>
<dbReference type="GO" id="GO:0005886">
    <property type="term" value="C:plasma membrane"/>
    <property type="evidence" value="ECO:0007669"/>
    <property type="project" value="TreeGrafter"/>
</dbReference>
<evidence type="ECO:0000256" key="15">
    <source>
        <dbReference type="SAM" id="Phobius"/>
    </source>
</evidence>
<dbReference type="OrthoDB" id="167398at2759"/>
<keyword evidence="3" id="KW-0597">Phosphoprotein</keyword>
<keyword evidence="8" id="KW-0274">FAD</keyword>
<dbReference type="Pfam" id="PF01794">
    <property type="entry name" value="Ferric_reduct"/>
    <property type="match status" value="1"/>
</dbReference>
<dbReference type="FunFam" id="1.10.238.10:FF:000049">
    <property type="entry name" value="Respiratory burst oxidase homolog A"/>
    <property type="match status" value="1"/>
</dbReference>
<dbReference type="InterPro" id="IPR017927">
    <property type="entry name" value="FAD-bd_FR_type"/>
</dbReference>
<evidence type="ECO:0000256" key="5">
    <source>
        <dbReference type="ARBA" id="ARBA00022630"/>
    </source>
</evidence>
<dbReference type="GO" id="GO:0005509">
    <property type="term" value="F:calcium ion binding"/>
    <property type="evidence" value="ECO:0007669"/>
    <property type="project" value="InterPro"/>
</dbReference>
<dbReference type="AlphaFoldDB" id="A0A9D4ZN87"/>
<dbReference type="Gene3D" id="2.40.30.10">
    <property type="entry name" value="Translation factors"/>
    <property type="match status" value="1"/>
</dbReference>
<dbReference type="InterPro" id="IPR011992">
    <property type="entry name" value="EF-hand-dom_pair"/>
</dbReference>
<keyword evidence="4" id="KW-0575">Peroxidase</keyword>
<dbReference type="SUPFAM" id="SSF63380">
    <property type="entry name" value="Riboflavin synthase domain-like"/>
    <property type="match status" value="1"/>
</dbReference>
<dbReference type="Pfam" id="PF08030">
    <property type="entry name" value="NAD_binding_6"/>
    <property type="match status" value="1"/>
</dbReference>
<dbReference type="Gene3D" id="1.10.238.10">
    <property type="entry name" value="EF-hand"/>
    <property type="match status" value="1"/>
</dbReference>
<evidence type="ECO:0000256" key="7">
    <source>
        <dbReference type="ARBA" id="ARBA00022723"/>
    </source>
</evidence>
<dbReference type="InterPro" id="IPR017938">
    <property type="entry name" value="Riboflavin_synthase-like_b-brl"/>
</dbReference>
<dbReference type="SFLD" id="SFLDG01168">
    <property type="entry name" value="Ferric_reductase_subgroup_(FRE"/>
    <property type="match status" value="1"/>
</dbReference>
<gene>
    <name evidence="18" type="ORF">GOP47_0001442</name>
</gene>
<name>A0A9D4ZN87_ADICA</name>
<evidence type="ECO:0000256" key="6">
    <source>
        <dbReference type="ARBA" id="ARBA00022692"/>
    </source>
</evidence>
<dbReference type="InterPro" id="IPR039261">
    <property type="entry name" value="FNR_nucleotide-bd"/>
</dbReference>
<evidence type="ECO:0000259" key="16">
    <source>
        <dbReference type="PROSITE" id="PS50222"/>
    </source>
</evidence>
<dbReference type="InterPro" id="IPR013112">
    <property type="entry name" value="FAD-bd_8"/>
</dbReference>
<keyword evidence="9" id="KW-0106">Calcium</keyword>
<dbReference type="SUPFAM" id="SSF47473">
    <property type="entry name" value="EF-hand"/>
    <property type="match status" value="1"/>
</dbReference>
<feature type="transmembrane region" description="Helical" evidence="15">
    <location>
        <begin position="794"/>
        <end position="811"/>
    </location>
</feature>
<dbReference type="GO" id="GO:0016174">
    <property type="term" value="F:NAD(P)H oxidase H2O2-forming activity"/>
    <property type="evidence" value="ECO:0007669"/>
    <property type="project" value="TreeGrafter"/>
</dbReference>
<organism evidence="18 19">
    <name type="scientific">Adiantum capillus-veneris</name>
    <name type="common">Maidenhair fern</name>
    <dbReference type="NCBI Taxonomy" id="13818"/>
    <lineage>
        <taxon>Eukaryota</taxon>
        <taxon>Viridiplantae</taxon>
        <taxon>Streptophyta</taxon>
        <taxon>Embryophyta</taxon>
        <taxon>Tracheophyta</taxon>
        <taxon>Polypodiopsida</taxon>
        <taxon>Polypodiidae</taxon>
        <taxon>Polypodiales</taxon>
        <taxon>Pteridineae</taxon>
        <taxon>Pteridaceae</taxon>
        <taxon>Vittarioideae</taxon>
        <taxon>Adiantum</taxon>
    </lineage>
</organism>
<feature type="transmembrane region" description="Helical" evidence="15">
    <location>
        <begin position="429"/>
        <end position="448"/>
    </location>
</feature>
<dbReference type="FunFam" id="2.40.30.10:FF:000019">
    <property type="entry name" value="Respiratory burst oxidase homolog A"/>
    <property type="match status" value="1"/>
</dbReference>
<dbReference type="InterPro" id="IPR013121">
    <property type="entry name" value="Fe_red_NAD-bd_6"/>
</dbReference>
<accession>A0A9D4ZN87</accession>
<keyword evidence="6 15" id="KW-0812">Transmembrane</keyword>
<protein>
    <submittedName>
        <fullName evidence="18">Uncharacterized protein</fullName>
    </submittedName>
</protein>
<comment type="subcellular location">
    <subcellularLocation>
        <location evidence="1">Membrane</location>
        <topology evidence="1">Multi-pass membrane protein</topology>
    </subcellularLocation>
</comment>
<dbReference type="Pfam" id="PF08022">
    <property type="entry name" value="FAD_binding_8"/>
    <property type="match status" value="1"/>
</dbReference>
<dbReference type="PRINTS" id="PR00466">
    <property type="entry name" value="GP91PHOX"/>
</dbReference>
<evidence type="ECO:0000259" key="17">
    <source>
        <dbReference type="PROSITE" id="PS51384"/>
    </source>
</evidence>
<dbReference type="InterPro" id="IPR000778">
    <property type="entry name" value="Cyt_b245_heavy_chain"/>
</dbReference>
<dbReference type="Proteomes" id="UP000886520">
    <property type="component" value="Chromosome 2"/>
</dbReference>
<evidence type="ECO:0000256" key="2">
    <source>
        <dbReference type="ARBA" id="ARBA00007975"/>
    </source>
</evidence>
<sequence length="985" mass="111688">MKANLTAKGSFNTKFGSSRRLGSVSARSFYSDQDASGDTSARFSQGLHPDIDLSALGYTRPKTRSINGDVDHVSSSETGGGTDDDEHEYVEVTLDVHDDGIHVHSVTPALNDDSESRLLAAHAWQGQPAFVKGRSLGRNASARIKAFSQELKAYSHDLKNELKRFSLNNAAAATTCLTSAADVDDHDHNINTHVSIPMRPRQLDRTKSAAHEALKRLRFITESTANDANLDTLWKAVETRFYELASPEGLLARGDFGPCIGMKDSKEFASELFDTLARKRGQQPKSITREELHDYWLELIDQSFDNRLQLFFEMVDRNADGRVTEDEVKELIRLSASANKLSRLKDQAEEYATLIMEELDPDHIGYIEIWQLETLFLQGPSEQGYTNYSSALSYSQALSQNLMPQPRRSMIGRCVRKAHNYVFESWKRIWVMVLWIGMMAGLFTWKFIQYKQREGPFEVMGYCVCTAKGAAETLKLNMALILLPVCRNTITWLRNTRLGSIIPFDDNLNFHKTIACGVAIGVIVHGVVHLTCDFPRIISASDEKWDLIASDFKYKRPNYGFFLVSVEGVTGIIMVVLMVVAFTLATRWFRRNLVKSHLPKPLQRLAGFNAFWFSHHLFIFVYICLFIHGACLFLTHTWYKKTTWMYLSIPILIYVFERLLRFFRSSTDGVKILKVAVYPGNVLTLHMSKPPGFKHKSGQYVFIKCPKISPFEWHPFSITSAPADDYVSVHIRTSGDWTQALKTIFSEVCERPMSGKSGLLRRDCVSGGEDKKMPRILLDGPYGAPAQDYKKYDVMLLVGLGIGATPFVSILKDMLNTLRHSDQQQQQDLDMAEGAKQRKKDSSGATRAYFYWVTREQGSFDWFKGIMNEVAECDQKGVIELHNYLTSVYEEGDARSALITMLQALNQAKNGVDILSGTRVRTHLGRPKWRKVFSKMATNHKGERIGVFYCGAPMLANELRSLSQDYNNKYSHTYGTRFDFHKENF</sequence>
<dbReference type="Gene3D" id="3.40.50.80">
    <property type="entry name" value="Nucleotide-binding domain of ferredoxin-NADP reductase (FNR) module"/>
    <property type="match status" value="1"/>
</dbReference>
<feature type="transmembrane region" description="Helical" evidence="15">
    <location>
        <begin position="610"/>
        <end position="638"/>
    </location>
</feature>
<evidence type="ECO:0000313" key="18">
    <source>
        <dbReference type="EMBL" id="KAI5081699.1"/>
    </source>
</evidence>
<feature type="domain" description="EF-hand" evidence="16">
    <location>
        <begin position="303"/>
        <end position="338"/>
    </location>
</feature>
<evidence type="ECO:0000256" key="11">
    <source>
        <dbReference type="ARBA" id="ARBA00022989"/>
    </source>
</evidence>
<comment type="caution">
    <text evidence="18">The sequence shown here is derived from an EMBL/GenBank/DDBJ whole genome shotgun (WGS) entry which is preliminary data.</text>
</comment>
<dbReference type="PROSITE" id="PS51384">
    <property type="entry name" value="FAD_FR"/>
    <property type="match status" value="1"/>
</dbReference>
<evidence type="ECO:0000256" key="3">
    <source>
        <dbReference type="ARBA" id="ARBA00022553"/>
    </source>
</evidence>
<evidence type="ECO:0000256" key="4">
    <source>
        <dbReference type="ARBA" id="ARBA00022559"/>
    </source>
</evidence>
<keyword evidence="10" id="KW-0521">NADP</keyword>
<feature type="domain" description="FAD-binding FR-type" evidence="17">
    <location>
        <begin position="665"/>
        <end position="788"/>
    </location>
</feature>
<evidence type="ECO:0000313" key="19">
    <source>
        <dbReference type="Proteomes" id="UP000886520"/>
    </source>
</evidence>
<dbReference type="InterPro" id="IPR013130">
    <property type="entry name" value="Fe3_Rdtase_TM_dom"/>
</dbReference>
<dbReference type="CDD" id="cd06186">
    <property type="entry name" value="NOX_Duox_like_FAD_NADP"/>
    <property type="match status" value="1"/>
</dbReference>
<dbReference type="PROSITE" id="PS50222">
    <property type="entry name" value="EF_HAND_2"/>
    <property type="match status" value="1"/>
</dbReference>
<feature type="region of interest" description="Disordered" evidence="14">
    <location>
        <begin position="64"/>
        <end position="86"/>
    </location>
</feature>
<evidence type="ECO:0000256" key="14">
    <source>
        <dbReference type="SAM" id="MobiDB-lite"/>
    </source>
</evidence>
<keyword evidence="7" id="KW-0479">Metal-binding</keyword>